<gene>
    <name evidence="2" type="ordered locus">FsymDg_3274</name>
</gene>
<sequence>MTVHSDSVPRVGTRRVAKRHAGDMAPRPPALPTMSTLDAVS</sequence>
<name>F8AZT9_9ACTN</name>
<dbReference type="AlphaFoldDB" id="F8AZT9"/>
<dbReference type="HOGENOM" id="CLU_3270433_0_0_11"/>
<evidence type="ECO:0000256" key="1">
    <source>
        <dbReference type="SAM" id="MobiDB-lite"/>
    </source>
</evidence>
<feature type="region of interest" description="Disordered" evidence="1">
    <location>
        <begin position="1"/>
        <end position="41"/>
    </location>
</feature>
<evidence type="ECO:0000313" key="3">
    <source>
        <dbReference type="Proteomes" id="UP000001549"/>
    </source>
</evidence>
<accession>F8AZT9</accession>
<evidence type="ECO:0000313" key="2">
    <source>
        <dbReference type="EMBL" id="AEH10578.1"/>
    </source>
</evidence>
<protein>
    <submittedName>
        <fullName evidence="2">Uncharacterized protein</fullName>
    </submittedName>
</protein>
<dbReference type="KEGG" id="fsy:FsymDg_3274"/>
<dbReference type="Proteomes" id="UP000001549">
    <property type="component" value="Chromosome"/>
</dbReference>
<dbReference type="EMBL" id="CP002801">
    <property type="protein sequence ID" value="AEH10578.1"/>
    <property type="molecule type" value="Genomic_DNA"/>
</dbReference>
<keyword evidence="3" id="KW-1185">Reference proteome</keyword>
<organism evidence="2 3">
    <name type="scientific">Candidatus Protofrankia datiscae</name>
    <dbReference type="NCBI Taxonomy" id="2716812"/>
    <lineage>
        <taxon>Bacteria</taxon>
        <taxon>Bacillati</taxon>
        <taxon>Actinomycetota</taxon>
        <taxon>Actinomycetes</taxon>
        <taxon>Frankiales</taxon>
        <taxon>Frankiaceae</taxon>
        <taxon>Protofrankia</taxon>
    </lineage>
</organism>
<reference evidence="2 3" key="1">
    <citation type="submission" date="2011-05" db="EMBL/GenBank/DDBJ databases">
        <title>Complete sequence of chromosome of Frankia symbiont of Datisca glomerata.</title>
        <authorList>
            <consortium name="US DOE Joint Genome Institute"/>
            <person name="Lucas S."/>
            <person name="Han J."/>
            <person name="Lapidus A."/>
            <person name="Cheng J.-F."/>
            <person name="Goodwin L."/>
            <person name="Pitluck S."/>
            <person name="Peters L."/>
            <person name="Mikhailova N."/>
            <person name="Chertkov O."/>
            <person name="Teshima H."/>
            <person name="Han C."/>
            <person name="Tapia R."/>
            <person name="Land M."/>
            <person name="Hauser L."/>
            <person name="Kyrpides N."/>
            <person name="Ivanova N."/>
            <person name="Pagani I."/>
            <person name="Berry A."/>
            <person name="Pawlowski K."/>
            <person name="Persson T."/>
            <person name="Vanden Heuvel B."/>
            <person name="Benson D."/>
            <person name="Woyke T."/>
        </authorList>
    </citation>
    <scope>NUCLEOTIDE SEQUENCE [LARGE SCALE GENOMIC DNA]</scope>
    <source>
        <strain evidence="3">4085684</strain>
    </source>
</reference>
<proteinExistence type="predicted"/>